<name>A0ACB9C744_ARCLA</name>
<evidence type="ECO:0000313" key="2">
    <source>
        <dbReference type="Proteomes" id="UP001055879"/>
    </source>
</evidence>
<evidence type="ECO:0000313" key="1">
    <source>
        <dbReference type="EMBL" id="KAI3730059.1"/>
    </source>
</evidence>
<gene>
    <name evidence="1" type="ORF">L6452_18735</name>
</gene>
<reference evidence="1 2" key="2">
    <citation type="journal article" date="2022" name="Mol. Ecol. Resour.">
        <title>The genomes of chicory, endive, great burdock and yacon provide insights into Asteraceae paleo-polyploidization history and plant inulin production.</title>
        <authorList>
            <person name="Fan W."/>
            <person name="Wang S."/>
            <person name="Wang H."/>
            <person name="Wang A."/>
            <person name="Jiang F."/>
            <person name="Liu H."/>
            <person name="Zhao H."/>
            <person name="Xu D."/>
            <person name="Zhang Y."/>
        </authorList>
    </citation>
    <scope>NUCLEOTIDE SEQUENCE [LARGE SCALE GENOMIC DNA]</scope>
    <source>
        <strain evidence="2">cv. Niubang</strain>
    </source>
</reference>
<comment type="caution">
    <text evidence="1">The sequence shown here is derived from an EMBL/GenBank/DDBJ whole genome shotgun (WGS) entry which is preliminary data.</text>
</comment>
<organism evidence="1 2">
    <name type="scientific">Arctium lappa</name>
    <name type="common">Greater burdock</name>
    <name type="synonym">Lappa major</name>
    <dbReference type="NCBI Taxonomy" id="4217"/>
    <lineage>
        <taxon>Eukaryota</taxon>
        <taxon>Viridiplantae</taxon>
        <taxon>Streptophyta</taxon>
        <taxon>Embryophyta</taxon>
        <taxon>Tracheophyta</taxon>
        <taxon>Spermatophyta</taxon>
        <taxon>Magnoliopsida</taxon>
        <taxon>eudicotyledons</taxon>
        <taxon>Gunneridae</taxon>
        <taxon>Pentapetalae</taxon>
        <taxon>asterids</taxon>
        <taxon>campanulids</taxon>
        <taxon>Asterales</taxon>
        <taxon>Asteraceae</taxon>
        <taxon>Carduoideae</taxon>
        <taxon>Cardueae</taxon>
        <taxon>Arctiinae</taxon>
        <taxon>Arctium</taxon>
    </lineage>
</organism>
<keyword evidence="2" id="KW-1185">Reference proteome</keyword>
<proteinExistence type="predicted"/>
<dbReference type="Proteomes" id="UP001055879">
    <property type="component" value="Linkage Group LG05"/>
</dbReference>
<sequence length="354" mass="40503">MYNRFPLASVTKKSKLDGKKNKSVDPVALITKQLSQQALSDNAYNGSTDDDSKALQKAMILLSQHYHKKFQPRSGSNSSRFTYASTFKVTKLKTASCYNCGKSGHYSKKCRAKKVRDSAYYRKKMELAEKRENGTDLLAEEEFWLDYSNDEASNVEIAQMCLIGDDQSDDSDTVVDESKILDDSFTLNDQYYKPKRKRRRSKKSKKHDTVLSDNSNSSDSILTDRALSARSKNQILRAKLKSTDSMFDEDVYEDKYYKSDSFAMSNKISKYSRKQMIQISKNVSYSSSDSSLDDYALSYNNCAYYSDDIFHGSRFKSAYYFPIRTATNFHGPKYKWVPKSKSDSKLQASHVKGE</sequence>
<reference evidence="2" key="1">
    <citation type="journal article" date="2022" name="Mol. Ecol. Resour.">
        <title>The genomes of chicory, endive, great burdock and yacon provide insights into Asteraceae palaeo-polyploidization history and plant inulin production.</title>
        <authorList>
            <person name="Fan W."/>
            <person name="Wang S."/>
            <person name="Wang H."/>
            <person name="Wang A."/>
            <person name="Jiang F."/>
            <person name="Liu H."/>
            <person name="Zhao H."/>
            <person name="Xu D."/>
            <person name="Zhang Y."/>
        </authorList>
    </citation>
    <scope>NUCLEOTIDE SEQUENCE [LARGE SCALE GENOMIC DNA]</scope>
    <source>
        <strain evidence="2">cv. Niubang</strain>
    </source>
</reference>
<dbReference type="EMBL" id="CM042051">
    <property type="protein sequence ID" value="KAI3730059.1"/>
    <property type="molecule type" value="Genomic_DNA"/>
</dbReference>
<protein>
    <submittedName>
        <fullName evidence="1">Uncharacterized protein</fullName>
    </submittedName>
</protein>
<accession>A0ACB9C744</accession>